<dbReference type="EMBL" id="JAGTJJ010000062">
    <property type="protein sequence ID" value="MDC3987995.1"/>
    <property type="molecule type" value="Genomic_DNA"/>
</dbReference>
<dbReference type="InterPro" id="IPR035093">
    <property type="entry name" value="RelE/ParE_toxin_dom_sf"/>
</dbReference>
<gene>
    <name evidence="2" type="ORF">KEG57_46445</name>
</gene>
<reference evidence="2 3" key="1">
    <citation type="submission" date="2021-04" db="EMBL/GenBank/DDBJ databases">
        <title>Genome analysis of Polyangium sp.</title>
        <authorList>
            <person name="Li Y."/>
            <person name="Wang J."/>
        </authorList>
    </citation>
    <scope>NUCLEOTIDE SEQUENCE [LARGE SCALE GENOMIC DNA]</scope>
    <source>
        <strain evidence="2 3">SDU14</strain>
    </source>
</reference>
<name>A0A9X4AZ61_9BACT</name>
<dbReference type="Gene3D" id="3.30.2310.20">
    <property type="entry name" value="RelE-like"/>
    <property type="match status" value="1"/>
</dbReference>
<evidence type="ECO:0000313" key="3">
    <source>
        <dbReference type="Proteomes" id="UP001151081"/>
    </source>
</evidence>
<dbReference type="Proteomes" id="UP001151081">
    <property type="component" value="Unassembled WGS sequence"/>
</dbReference>
<proteinExistence type="predicted"/>
<keyword evidence="3" id="KW-1185">Reference proteome</keyword>
<dbReference type="Pfam" id="PF05016">
    <property type="entry name" value="ParE_toxin"/>
    <property type="match status" value="1"/>
</dbReference>
<dbReference type="RefSeq" id="WP_272423664.1">
    <property type="nucleotide sequence ID" value="NZ_JAGTJJ010000062.1"/>
</dbReference>
<sequence>MKRFFFHPAARKELRGAVAFYEGRAEGLGEEFLDEVEAALRRICEMPTAWPKLSERVRRSQTRRFPYGILYREVRDRIEIIAVMHLHRHPDTWKSR</sequence>
<dbReference type="InterPro" id="IPR007712">
    <property type="entry name" value="RelE/ParE_toxin"/>
</dbReference>
<evidence type="ECO:0000256" key="1">
    <source>
        <dbReference type="ARBA" id="ARBA00022649"/>
    </source>
</evidence>
<evidence type="ECO:0000313" key="2">
    <source>
        <dbReference type="EMBL" id="MDC3987995.1"/>
    </source>
</evidence>
<protein>
    <submittedName>
        <fullName evidence="2">Type II toxin-antitoxin system RelE/ParE family toxin</fullName>
    </submittedName>
</protein>
<accession>A0A9X4AZ61</accession>
<comment type="caution">
    <text evidence="2">The sequence shown here is derived from an EMBL/GenBank/DDBJ whole genome shotgun (WGS) entry which is preliminary data.</text>
</comment>
<keyword evidence="1" id="KW-1277">Toxin-antitoxin system</keyword>
<organism evidence="2 3">
    <name type="scientific">Polyangium jinanense</name>
    <dbReference type="NCBI Taxonomy" id="2829994"/>
    <lineage>
        <taxon>Bacteria</taxon>
        <taxon>Pseudomonadati</taxon>
        <taxon>Myxococcota</taxon>
        <taxon>Polyangia</taxon>
        <taxon>Polyangiales</taxon>
        <taxon>Polyangiaceae</taxon>
        <taxon>Polyangium</taxon>
    </lineage>
</organism>
<dbReference type="AlphaFoldDB" id="A0A9X4AZ61"/>